<name>A0A2T4AVR3_TRIHA</name>
<feature type="transmembrane region" description="Helical" evidence="1">
    <location>
        <begin position="53"/>
        <end position="74"/>
    </location>
</feature>
<evidence type="ECO:0000313" key="2">
    <source>
        <dbReference type="EMBL" id="PTB61163.1"/>
    </source>
</evidence>
<sequence length="121" mass="13818">MNNIPKGGGRESSRQSIRSIILYTGQRGGYGGRTKIKKKDGFTRNGQLIDERLVFFCLGVFCCGFYLVDILFFFKRKKRESMTGLFSPHPLSTLLFDYLFNTHLIVNCVYSSAFRSNHMVG</sequence>
<dbReference type="GeneID" id="36621940"/>
<keyword evidence="1" id="KW-0812">Transmembrane</keyword>
<proteinExistence type="predicted"/>
<keyword evidence="3" id="KW-1185">Reference proteome</keyword>
<evidence type="ECO:0000256" key="1">
    <source>
        <dbReference type="SAM" id="Phobius"/>
    </source>
</evidence>
<reference evidence="2 3" key="1">
    <citation type="submission" date="2016-07" db="EMBL/GenBank/DDBJ databases">
        <title>Multiple horizontal gene transfer events from other fungi enriched the ability of initially mycotrophic Trichoderma (Ascomycota) to feed on dead plant biomass.</title>
        <authorList>
            <consortium name="DOE Joint Genome Institute"/>
            <person name="Aerts A."/>
            <person name="Atanasova L."/>
            <person name="Chenthamara K."/>
            <person name="Zhang J."/>
            <person name="Grujic M."/>
            <person name="Henrissat B."/>
            <person name="Kuo A."/>
            <person name="Salamov A."/>
            <person name="Lipzen A."/>
            <person name="Labutti K."/>
            <person name="Barry K."/>
            <person name="Miao Y."/>
            <person name="Rahimi M.J."/>
            <person name="Shen Q."/>
            <person name="Grigoriev I.V."/>
            <person name="Kubicek C.P."/>
            <person name="Druzhinina I.S."/>
        </authorList>
    </citation>
    <scope>NUCLEOTIDE SEQUENCE [LARGE SCALE GENOMIC DNA]</scope>
    <source>
        <strain evidence="2 3">CBS 226.95</strain>
    </source>
</reference>
<protein>
    <recommendedName>
        <fullName evidence="4">Transmembrane protein</fullName>
    </recommendedName>
</protein>
<dbReference type="AlphaFoldDB" id="A0A2T4AVR3"/>
<dbReference type="EMBL" id="KZ679675">
    <property type="protein sequence ID" value="PTB61163.1"/>
    <property type="molecule type" value="Genomic_DNA"/>
</dbReference>
<gene>
    <name evidence="2" type="ORF">M431DRAFT_204978</name>
</gene>
<evidence type="ECO:0008006" key="4">
    <source>
        <dbReference type="Google" id="ProtNLM"/>
    </source>
</evidence>
<organism evidence="2 3">
    <name type="scientific">Trichoderma harzianum CBS 226.95</name>
    <dbReference type="NCBI Taxonomy" id="983964"/>
    <lineage>
        <taxon>Eukaryota</taxon>
        <taxon>Fungi</taxon>
        <taxon>Dikarya</taxon>
        <taxon>Ascomycota</taxon>
        <taxon>Pezizomycotina</taxon>
        <taxon>Sordariomycetes</taxon>
        <taxon>Hypocreomycetidae</taxon>
        <taxon>Hypocreales</taxon>
        <taxon>Hypocreaceae</taxon>
        <taxon>Trichoderma</taxon>
    </lineage>
</organism>
<evidence type="ECO:0000313" key="3">
    <source>
        <dbReference type="Proteomes" id="UP000241690"/>
    </source>
</evidence>
<accession>A0A2T4AVR3</accession>
<dbReference type="RefSeq" id="XP_024780840.1">
    <property type="nucleotide sequence ID" value="XM_024913379.1"/>
</dbReference>
<keyword evidence="1" id="KW-0472">Membrane</keyword>
<dbReference type="Proteomes" id="UP000241690">
    <property type="component" value="Unassembled WGS sequence"/>
</dbReference>
<keyword evidence="1" id="KW-1133">Transmembrane helix</keyword>